<evidence type="ECO:0000256" key="3">
    <source>
        <dbReference type="ARBA" id="ARBA00023163"/>
    </source>
</evidence>
<dbReference type="EMBL" id="SSGD01000124">
    <property type="protein sequence ID" value="TXI52545.1"/>
    <property type="molecule type" value="Genomic_DNA"/>
</dbReference>
<organism evidence="6 7">
    <name type="scientific">Mycolicibacter arupensis</name>
    <dbReference type="NCBI Taxonomy" id="342002"/>
    <lineage>
        <taxon>Bacteria</taxon>
        <taxon>Bacillati</taxon>
        <taxon>Actinomycetota</taxon>
        <taxon>Actinomycetes</taxon>
        <taxon>Mycobacteriales</taxon>
        <taxon>Mycobacteriaceae</taxon>
        <taxon>Mycolicibacter</taxon>
    </lineage>
</organism>
<sequence length="193" mass="20845">MMGIMNEPGPVLTGAQSRTRTAILDATASVLARDRTATLPEIAAAAQVARSTLHRYFADRERLIYETTLDSIRIISDILATAATAEGSAVEAMRRVITALAPEGDRIVFLFADPAVLRDIPAERLPNSAPILELIARGQREGTYDPDLTPEWIRIALFGLMVKACSEAAHGNIARHSIVPTLTRIFERGVAAG</sequence>
<evidence type="ECO:0000256" key="1">
    <source>
        <dbReference type="ARBA" id="ARBA00023015"/>
    </source>
</evidence>
<evidence type="ECO:0000259" key="5">
    <source>
        <dbReference type="PROSITE" id="PS50977"/>
    </source>
</evidence>
<evidence type="ECO:0000256" key="2">
    <source>
        <dbReference type="ARBA" id="ARBA00023125"/>
    </source>
</evidence>
<protein>
    <submittedName>
        <fullName evidence="6">TetR/AcrR family transcriptional regulator</fullName>
    </submittedName>
</protein>
<feature type="domain" description="HTH tetR-type" evidence="5">
    <location>
        <begin position="17"/>
        <end position="75"/>
    </location>
</feature>
<dbReference type="Proteomes" id="UP000321797">
    <property type="component" value="Unassembled WGS sequence"/>
</dbReference>
<dbReference type="GO" id="GO:0000976">
    <property type="term" value="F:transcription cis-regulatory region binding"/>
    <property type="evidence" value="ECO:0007669"/>
    <property type="project" value="TreeGrafter"/>
</dbReference>
<keyword evidence="2 4" id="KW-0238">DNA-binding</keyword>
<dbReference type="InterPro" id="IPR001647">
    <property type="entry name" value="HTH_TetR"/>
</dbReference>
<dbReference type="AlphaFoldDB" id="A0A5B1MKD3"/>
<dbReference type="PANTHER" id="PTHR30055">
    <property type="entry name" value="HTH-TYPE TRANSCRIPTIONAL REGULATOR RUTR"/>
    <property type="match status" value="1"/>
</dbReference>
<dbReference type="SUPFAM" id="SSF46689">
    <property type="entry name" value="Homeodomain-like"/>
    <property type="match status" value="1"/>
</dbReference>
<dbReference type="Gene3D" id="1.10.357.10">
    <property type="entry name" value="Tetracycline Repressor, domain 2"/>
    <property type="match status" value="1"/>
</dbReference>
<keyword evidence="3" id="KW-0804">Transcription</keyword>
<dbReference type="Pfam" id="PF00440">
    <property type="entry name" value="TetR_N"/>
    <property type="match status" value="1"/>
</dbReference>
<dbReference type="InterPro" id="IPR009057">
    <property type="entry name" value="Homeodomain-like_sf"/>
</dbReference>
<evidence type="ECO:0000313" key="7">
    <source>
        <dbReference type="Proteomes" id="UP000321797"/>
    </source>
</evidence>
<evidence type="ECO:0000256" key="4">
    <source>
        <dbReference type="PROSITE-ProRule" id="PRU00335"/>
    </source>
</evidence>
<proteinExistence type="predicted"/>
<dbReference type="OrthoDB" id="3869819at2"/>
<evidence type="ECO:0000313" key="6">
    <source>
        <dbReference type="EMBL" id="TXI52545.1"/>
    </source>
</evidence>
<dbReference type="GO" id="GO:0003700">
    <property type="term" value="F:DNA-binding transcription factor activity"/>
    <property type="evidence" value="ECO:0007669"/>
    <property type="project" value="TreeGrafter"/>
</dbReference>
<comment type="caution">
    <text evidence="6">The sequence shown here is derived from an EMBL/GenBank/DDBJ whole genome shotgun (WGS) entry which is preliminary data.</text>
</comment>
<dbReference type="PANTHER" id="PTHR30055:SF234">
    <property type="entry name" value="HTH-TYPE TRANSCRIPTIONAL REGULATOR BETI"/>
    <property type="match status" value="1"/>
</dbReference>
<accession>A0A5B1MKD3</accession>
<gene>
    <name evidence="6" type="ORF">E6Q54_18080</name>
</gene>
<keyword evidence="1" id="KW-0805">Transcription regulation</keyword>
<feature type="DNA-binding region" description="H-T-H motif" evidence="4">
    <location>
        <begin position="38"/>
        <end position="57"/>
    </location>
</feature>
<dbReference type="InterPro" id="IPR050109">
    <property type="entry name" value="HTH-type_TetR-like_transc_reg"/>
</dbReference>
<reference evidence="6 7" key="1">
    <citation type="submission" date="2018-09" db="EMBL/GenBank/DDBJ databases">
        <title>Metagenome Assembled Genomes from an Advanced Water Purification Facility.</title>
        <authorList>
            <person name="Stamps B.W."/>
            <person name="Spear J.R."/>
        </authorList>
    </citation>
    <scope>NUCLEOTIDE SEQUENCE [LARGE SCALE GENOMIC DNA]</scope>
    <source>
        <strain evidence="6">Bin_29_2</strain>
    </source>
</reference>
<name>A0A5B1MKD3_9MYCO</name>
<dbReference type="PROSITE" id="PS50977">
    <property type="entry name" value="HTH_TETR_2"/>
    <property type="match status" value="1"/>
</dbReference>